<reference evidence="1 2" key="1">
    <citation type="submission" date="2019-02" db="EMBL/GenBank/DDBJ databases">
        <title>Deep-cultivation of Planctomycetes and their phenomic and genomic characterization uncovers novel biology.</title>
        <authorList>
            <person name="Wiegand S."/>
            <person name="Jogler M."/>
            <person name="Boedeker C."/>
            <person name="Pinto D."/>
            <person name="Vollmers J."/>
            <person name="Rivas-Marin E."/>
            <person name="Kohn T."/>
            <person name="Peeters S.H."/>
            <person name="Heuer A."/>
            <person name="Rast P."/>
            <person name="Oberbeckmann S."/>
            <person name="Bunk B."/>
            <person name="Jeske O."/>
            <person name="Meyerdierks A."/>
            <person name="Storesund J.E."/>
            <person name="Kallscheuer N."/>
            <person name="Luecker S."/>
            <person name="Lage O.M."/>
            <person name="Pohl T."/>
            <person name="Merkel B.J."/>
            <person name="Hornburger P."/>
            <person name="Mueller R.-W."/>
            <person name="Bruemmer F."/>
            <person name="Labrenz M."/>
            <person name="Spormann A.M."/>
            <person name="Op Den Camp H."/>
            <person name="Overmann J."/>
            <person name="Amann R."/>
            <person name="Jetten M.S.M."/>
            <person name="Mascher T."/>
            <person name="Medema M.H."/>
            <person name="Devos D.P."/>
            <person name="Kaster A.-K."/>
            <person name="Ovreas L."/>
            <person name="Rohde M."/>
            <person name="Galperin M.Y."/>
            <person name="Jogler C."/>
        </authorList>
    </citation>
    <scope>NUCLEOTIDE SEQUENCE [LARGE SCALE GENOMIC DNA]</scope>
    <source>
        <strain evidence="1 2">KOR34</strain>
    </source>
</reference>
<gene>
    <name evidence="1" type="ORF">KOR34_35780</name>
</gene>
<dbReference type="AlphaFoldDB" id="A0A5C5V7L1"/>
<name>A0A5C5V7L1_9BACT</name>
<dbReference type="EMBL" id="SIHJ01000002">
    <property type="protein sequence ID" value="TWT33745.1"/>
    <property type="molecule type" value="Genomic_DNA"/>
</dbReference>
<keyword evidence="2" id="KW-1185">Reference proteome</keyword>
<comment type="caution">
    <text evidence="1">The sequence shown here is derived from an EMBL/GenBank/DDBJ whole genome shotgun (WGS) entry which is preliminary data.</text>
</comment>
<dbReference type="Proteomes" id="UP000316714">
    <property type="component" value="Unassembled WGS sequence"/>
</dbReference>
<organism evidence="1 2">
    <name type="scientific">Posidoniimonas corsicana</name>
    <dbReference type="NCBI Taxonomy" id="1938618"/>
    <lineage>
        <taxon>Bacteria</taxon>
        <taxon>Pseudomonadati</taxon>
        <taxon>Planctomycetota</taxon>
        <taxon>Planctomycetia</taxon>
        <taxon>Pirellulales</taxon>
        <taxon>Lacipirellulaceae</taxon>
        <taxon>Posidoniimonas</taxon>
    </lineage>
</organism>
<evidence type="ECO:0000313" key="2">
    <source>
        <dbReference type="Proteomes" id="UP000316714"/>
    </source>
</evidence>
<accession>A0A5C5V7L1</accession>
<sequence>MGSADRRPLALHPEEYLMNARKLFLSAAAAALTVSFVAEQADAAWRWRRRRAAPRTTYSMSNFKYSSGIARGEYERFRRLDNWYNDAYNGFRPSDFR</sequence>
<protein>
    <submittedName>
        <fullName evidence="1">Uncharacterized protein</fullName>
    </submittedName>
</protein>
<proteinExistence type="predicted"/>
<evidence type="ECO:0000313" key="1">
    <source>
        <dbReference type="EMBL" id="TWT33745.1"/>
    </source>
</evidence>